<dbReference type="EMBL" id="CP002869">
    <property type="protein sequence ID" value="AEI44837.1"/>
    <property type="molecule type" value="Genomic_DNA"/>
</dbReference>
<reference evidence="1 2" key="2">
    <citation type="journal article" date="2013" name="Genome Announc.">
        <title>Genome Sequence of Growth-Improving Paenibacillus mucilaginosus Strain KNP414.</title>
        <authorList>
            <person name="Lu J.J."/>
            <person name="Wang J.F."/>
            <person name="Hu X.F."/>
        </authorList>
    </citation>
    <scope>NUCLEOTIDE SEQUENCE [LARGE SCALE GENOMIC DNA]</scope>
    <source>
        <strain evidence="1 2">KNP414</strain>
    </source>
</reference>
<accession>F8FLS1</accession>
<name>F8FLS1_PAEMK</name>
<dbReference type="HOGENOM" id="CLU_2451807_0_0_9"/>
<evidence type="ECO:0000313" key="1">
    <source>
        <dbReference type="EMBL" id="AEI44837.1"/>
    </source>
</evidence>
<dbReference type="Proteomes" id="UP000006620">
    <property type="component" value="Chromosome"/>
</dbReference>
<dbReference type="AlphaFoldDB" id="F8FLS1"/>
<evidence type="ECO:0000313" key="2">
    <source>
        <dbReference type="Proteomes" id="UP000006620"/>
    </source>
</evidence>
<sequence length="89" mass="10035">MINQLQMGKKIGERGLFTPDDILGINVVSSVPNPCSNSFNIKTVITKTNIVHDDFKPIFFCLSHLADHIAACKGRLYRKITFIFNTIPR</sequence>
<organism evidence="1 2">
    <name type="scientific">Paenibacillus mucilaginosus (strain KNP414)</name>
    <dbReference type="NCBI Taxonomy" id="1036673"/>
    <lineage>
        <taxon>Bacteria</taxon>
        <taxon>Bacillati</taxon>
        <taxon>Bacillota</taxon>
        <taxon>Bacilli</taxon>
        <taxon>Bacillales</taxon>
        <taxon>Paenibacillaceae</taxon>
        <taxon>Paenibacillus</taxon>
    </lineage>
</organism>
<protein>
    <submittedName>
        <fullName evidence="1">Uncharacterized protein</fullName>
    </submittedName>
</protein>
<reference evidence="2" key="1">
    <citation type="submission" date="2011-06" db="EMBL/GenBank/DDBJ databases">
        <title>Complete genome sequence of Paenibacillus mucilaginosus KNP414.</title>
        <authorList>
            <person name="Wang J."/>
            <person name="Hu S."/>
            <person name="Hu X."/>
            <person name="Zhang B."/>
            <person name="Dong D."/>
            <person name="Zhang S."/>
            <person name="Zhao K."/>
            <person name="Wu D."/>
        </authorList>
    </citation>
    <scope>NUCLEOTIDE SEQUENCE [LARGE SCALE GENOMIC DNA]</scope>
    <source>
        <strain evidence="2">KNP414</strain>
    </source>
</reference>
<dbReference type="KEGG" id="pms:KNP414_06316"/>
<proteinExistence type="predicted"/>
<gene>
    <name evidence="1" type="ordered locus">KNP414_06316</name>
</gene>